<dbReference type="RefSeq" id="WP_168546619.1">
    <property type="nucleotide sequence ID" value="NZ_BAAAKS010000050.1"/>
</dbReference>
<protein>
    <submittedName>
        <fullName evidence="2">Uma2 family endonuclease</fullName>
    </submittedName>
</protein>
<feature type="domain" description="Putative restriction endonuclease" evidence="1">
    <location>
        <begin position="13"/>
        <end position="173"/>
    </location>
</feature>
<evidence type="ECO:0000313" key="3">
    <source>
        <dbReference type="Proteomes" id="UP000582646"/>
    </source>
</evidence>
<dbReference type="GO" id="GO:0004519">
    <property type="term" value="F:endonuclease activity"/>
    <property type="evidence" value="ECO:0007669"/>
    <property type="project" value="UniProtKB-KW"/>
</dbReference>
<dbReference type="InterPro" id="IPR008538">
    <property type="entry name" value="Uma2"/>
</dbReference>
<dbReference type="AlphaFoldDB" id="A0A846X5G0"/>
<gene>
    <name evidence="2" type="ORF">HF999_14370</name>
</gene>
<name>A0A846X5G0_9ACTN</name>
<dbReference type="InterPro" id="IPR012296">
    <property type="entry name" value="Nuclease_put_TT1808"/>
</dbReference>
<dbReference type="Pfam" id="PF05685">
    <property type="entry name" value="Uma2"/>
    <property type="match status" value="1"/>
</dbReference>
<keyword evidence="2" id="KW-0540">Nuclease</keyword>
<dbReference type="SUPFAM" id="SSF52980">
    <property type="entry name" value="Restriction endonuclease-like"/>
    <property type="match status" value="1"/>
</dbReference>
<evidence type="ECO:0000259" key="1">
    <source>
        <dbReference type="Pfam" id="PF05685"/>
    </source>
</evidence>
<dbReference type="Gene3D" id="3.90.1570.10">
    <property type="entry name" value="tt1808, chain A"/>
    <property type="match status" value="1"/>
</dbReference>
<dbReference type="EMBL" id="JAAXOQ010000019">
    <property type="protein sequence ID" value="NKY19549.1"/>
    <property type="molecule type" value="Genomic_DNA"/>
</dbReference>
<dbReference type="InterPro" id="IPR011335">
    <property type="entry name" value="Restrct_endonuc-II-like"/>
</dbReference>
<evidence type="ECO:0000313" key="2">
    <source>
        <dbReference type="EMBL" id="NKY19549.1"/>
    </source>
</evidence>
<accession>A0A846X5G0</accession>
<dbReference type="CDD" id="cd06260">
    <property type="entry name" value="DUF820-like"/>
    <property type="match status" value="1"/>
</dbReference>
<keyword evidence="2" id="KW-0378">Hydrolase</keyword>
<sequence>MPVMTDHLYSFAEWCELPEDERLKIEVVEGVRTVSPRGYTFHQRAVHRLVERLERELPVELSPLAEVDVVLATSPLTVRIPDVVVVDSAVVAANPPRVRGGDVRLAVEVLSDGTRRVDRVMKFAEYAEAGIPQYWIVDLDPPITLRAFSLVNGAYEADGEFSRAQVLLVAGHPVGLDPAGLTAR</sequence>
<keyword evidence="3" id="KW-1185">Reference proteome</keyword>
<proteinExistence type="predicted"/>
<organism evidence="2 3">
    <name type="scientific">Tsukamurella spumae</name>
    <dbReference type="NCBI Taxonomy" id="44753"/>
    <lineage>
        <taxon>Bacteria</taxon>
        <taxon>Bacillati</taxon>
        <taxon>Actinomycetota</taxon>
        <taxon>Actinomycetes</taxon>
        <taxon>Mycobacteriales</taxon>
        <taxon>Tsukamurellaceae</taxon>
        <taxon>Tsukamurella</taxon>
    </lineage>
</organism>
<dbReference type="PANTHER" id="PTHR35400">
    <property type="entry name" value="SLR1083 PROTEIN"/>
    <property type="match status" value="1"/>
</dbReference>
<comment type="caution">
    <text evidence="2">The sequence shown here is derived from an EMBL/GenBank/DDBJ whole genome shotgun (WGS) entry which is preliminary data.</text>
</comment>
<dbReference type="PANTHER" id="PTHR35400:SF3">
    <property type="entry name" value="SLL1072 PROTEIN"/>
    <property type="match status" value="1"/>
</dbReference>
<reference evidence="2 3" key="1">
    <citation type="submission" date="2020-04" db="EMBL/GenBank/DDBJ databases">
        <title>MicrobeNet Type strains.</title>
        <authorList>
            <person name="Nicholson A.C."/>
        </authorList>
    </citation>
    <scope>NUCLEOTIDE SEQUENCE [LARGE SCALE GENOMIC DNA]</scope>
    <source>
        <strain evidence="2 3">DSM 44113</strain>
    </source>
</reference>
<keyword evidence="2" id="KW-0255">Endonuclease</keyword>
<dbReference type="Proteomes" id="UP000582646">
    <property type="component" value="Unassembled WGS sequence"/>
</dbReference>